<comment type="caution">
    <text evidence="2">The sequence shown here is derived from an EMBL/GenBank/DDBJ whole genome shotgun (WGS) entry which is preliminary data.</text>
</comment>
<evidence type="ECO:0000259" key="1">
    <source>
        <dbReference type="Pfam" id="PF01551"/>
    </source>
</evidence>
<dbReference type="Gene3D" id="2.70.70.10">
    <property type="entry name" value="Glucose Permease (Domain IIA)"/>
    <property type="match status" value="1"/>
</dbReference>
<protein>
    <recommendedName>
        <fullName evidence="1">M23ase beta-sheet core domain-containing protein</fullName>
    </recommendedName>
</protein>
<dbReference type="RefSeq" id="WP_229254662.1">
    <property type="nucleotide sequence ID" value="NZ_CAJRAU010000003.1"/>
</dbReference>
<dbReference type="EMBL" id="CAJRAU010000003">
    <property type="protein sequence ID" value="CAG5069997.1"/>
    <property type="molecule type" value="Genomic_DNA"/>
</dbReference>
<reference evidence="2 3" key="1">
    <citation type="submission" date="2021-04" db="EMBL/GenBank/DDBJ databases">
        <authorList>
            <person name="Rodrigo-Torres L."/>
            <person name="Arahal R. D."/>
            <person name="Lucena T."/>
        </authorList>
    </citation>
    <scope>NUCLEOTIDE SEQUENCE [LARGE SCALE GENOMIC DNA]</scope>
    <source>
        <strain evidence="2 3">CECT 9623</strain>
    </source>
</reference>
<dbReference type="PROSITE" id="PS51257">
    <property type="entry name" value="PROKAR_LIPOPROTEIN"/>
    <property type="match status" value="1"/>
</dbReference>
<gene>
    <name evidence="2" type="ORF">DYBT9623_02737</name>
</gene>
<proteinExistence type="predicted"/>
<dbReference type="InterPro" id="IPR050570">
    <property type="entry name" value="Cell_wall_metabolism_enzyme"/>
</dbReference>
<sequence length="395" mass="43597">MMKILNSSLLILFVLAVLVGCKPVPVSHWFPVTPQEHYERDLLKAKMEKTAAGQTWFRVGEAVLRDSVFSVAPYQERFFLGDSVPAQAIRLHIPDGRKLIITPNRADSDSSSRLFVELYKVKQNGKTQRLDYLRQDGQSLTYTNYDKDTLLLRLQTGLNEHIAVSLSLTTLPSLAFPVASRGMGDVMSFWGADRDGGVRSHEGIDIRAKKGTPVVASESGFITQTGTNNLGGKVVFLSSLSSPYSLYYAHLDSQLVSTGQRVTLGDTLGLVGNTGNAITTAPHLHFGIYQRGQGAVNPLPFINDRPEKVPGLPEMSKWLGDTVTLKRKVNLFTSAQFQKTELIRSLPQNTVLRVIGEMSKGFRVQLEDGTKGYIPTVPLQAYQRQRTESTAAISD</sequence>
<evidence type="ECO:0000313" key="2">
    <source>
        <dbReference type="EMBL" id="CAG5069997.1"/>
    </source>
</evidence>
<dbReference type="PANTHER" id="PTHR21666">
    <property type="entry name" value="PEPTIDASE-RELATED"/>
    <property type="match status" value="1"/>
</dbReference>
<dbReference type="Pfam" id="PF01551">
    <property type="entry name" value="Peptidase_M23"/>
    <property type="match status" value="1"/>
</dbReference>
<dbReference type="InterPro" id="IPR011055">
    <property type="entry name" value="Dup_hybrid_motif"/>
</dbReference>
<dbReference type="SUPFAM" id="SSF51261">
    <property type="entry name" value="Duplicated hybrid motif"/>
    <property type="match status" value="1"/>
</dbReference>
<keyword evidence="3" id="KW-1185">Reference proteome</keyword>
<evidence type="ECO:0000313" key="3">
    <source>
        <dbReference type="Proteomes" id="UP000679725"/>
    </source>
</evidence>
<accession>A0ABN7R8Z3</accession>
<organism evidence="2 3">
    <name type="scientific">Dyadobacter linearis</name>
    <dbReference type="NCBI Taxonomy" id="2823330"/>
    <lineage>
        <taxon>Bacteria</taxon>
        <taxon>Pseudomonadati</taxon>
        <taxon>Bacteroidota</taxon>
        <taxon>Cytophagia</taxon>
        <taxon>Cytophagales</taxon>
        <taxon>Spirosomataceae</taxon>
        <taxon>Dyadobacter</taxon>
    </lineage>
</organism>
<name>A0ABN7R8Z3_9BACT</name>
<dbReference type="CDD" id="cd12797">
    <property type="entry name" value="M23_peptidase"/>
    <property type="match status" value="1"/>
</dbReference>
<feature type="domain" description="M23ase beta-sheet core" evidence="1">
    <location>
        <begin position="200"/>
        <end position="298"/>
    </location>
</feature>
<dbReference type="Proteomes" id="UP000679725">
    <property type="component" value="Unassembled WGS sequence"/>
</dbReference>
<dbReference type="PANTHER" id="PTHR21666:SF268">
    <property type="entry name" value="PEPTIDASE M23 DOMAIN-CONTAINING PROTEIN"/>
    <property type="match status" value="1"/>
</dbReference>
<dbReference type="InterPro" id="IPR016047">
    <property type="entry name" value="M23ase_b-sheet_dom"/>
</dbReference>